<dbReference type="EMBL" id="JACJUD010000001">
    <property type="protein sequence ID" value="MBB2493482.1"/>
    <property type="molecule type" value="Genomic_DNA"/>
</dbReference>
<feature type="transmembrane region" description="Helical" evidence="1">
    <location>
        <begin position="12"/>
        <end position="36"/>
    </location>
</feature>
<keyword evidence="1" id="KW-1133">Transmembrane helix</keyword>
<dbReference type="AlphaFoldDB" id="A0A7W4LHY1"/>
<feature type="transmembrane region" description="Helical" evidence="1">
    <location>
        <begin position="87"/>
        <end position="107"/>
    </location>
</feature>
<protein>
    <submittedName>
        <fullName evidence="2">DUF4149 domain-containing protein</fullName>
    </submittedName>
</protein>
<evidence type="ECO:0000256" key="1">
    <source>
        <dbReference type="SAM" id="Phobius"/>
    </source>
</evidence>
<proteinExistence type="predicted"/>
<feature type="transmembrane region" description="Helical" evidence="1">
    <location>
        <begin position="113"/>
        <end position="133"/>
    </location>
</feature>
<reference evidence="2 3" key="1">
    <citation type="submission" date="2020-08" db="EMBL/GenBank/DDBJ databases">
        <authorList>
            <person name="Kim C.M."/>
        </authorList>
    </citation>
    <scope>NUCLEOTIDE SEQUENCE [LARGE SCALE GENOMIC DNA]</scope>
    <source>
        <strain evidence="2 3">UL070</strain>
    </source>
</reference>
<keyword evidence="1" id="KW-0812">Transmembrane</keyword>
<sequence length="139" mass="15233">MFKRQPPRAGAISWQLAQTFWVGGLWLLHFVMLPALEKIGLAPLLVETINATLSPLLIGFAGFCVLLQALVLTQAEGLASLWRDLRGQLLLVVLGMVAVFFAVRHWQPGAERGLLFCYMVVALCGLVLVLQPLPGRSGR</sequence>
<dbReference type="Proteomes" id="UP000542720">
    <property type="component" value="Unassembled WGS sequence"/>
</dbReference>
<organism evidence="2 3">
    <name type="scientific">Aquipseudomonas ullengensis</name>
    <dbReference type="NCBI Taxonomy" id="2759166"/>
    <lineage>
        <taxon>Bacteria</taxon>
        <taxon>Pseudomonadati</taxon>
        <taxon>Pseudomonadota</taxon>
        <taxon>Gammaproteobacteria</taxon>
        <taxon>Pseudomonadales</taxon>
        <taxon>Pseudomonadaceae</taxon>
        <taxon>Aquipseudomonas</taxon>
    </lineage>
</organism>
<name>A0A7W4LHY1_9GAMM</name>
<comment type="caution">
    <text evidence="2">The sequence shown here is derived from an EMBL/GenBank/DDBJ whole genome shotgun (WGS) entry which is preliminary data.</text>
</comment>
<accession>A0A7W4LHY1</accession>
<gene>
    <name evidence="2" type="ORF">H3H51_00535</name>
</gene>
<keyword evidence="1" id="KW-0472">Membrane</keyword>
<evidence type="ECO:0000313" key="2">
    <source>
        <dbReference type="EMBL" id="MBB2493482.1"/>
    </source>
</evidence>
<feature type="transmembrane region" description="Helical" evidence="1">
    <location>
        <begin position="56"/>
        <end position="75"/>
    </location>
</feature>
<evidence type="ECO:0000313" key="3">
    <source>
        <dbReference type="Proteomes" id="UP000542720"/>
    </source>
</evidence>
<keyword evidence="3" id="KW-1185">Reference proteome</keyword>